<dbReference type="AlphaFoldDB" id="A0A7C8TR29"/>
<accession>A0A7C8TR29</accession>
<proteinExistence type="predicted"/>
<sequence>MHIKYAAALAIVALVPEISDHAVWDNAIGDADPTIRGYVIDSGEEDVGLSSDYEDYGEDNQIVKVNPGGWIRSIESWQNNN</sequence>
<evidence type="ECO:0000313" key="2">
    <source>
        <dbReference type="Proteomes" id="UP000479691"/>
    </source>
</evidence>
<comment type="caution">
    <text evidence="1">The sequence shown here is derived from an EMBL/GenBank/DDBJ whole genome shotgun (WGS) entry which is preliminary data.</text>
</comment>
<dbReference type="EMBL" id="JAABOE010000044">
    <property type="protein sequence ID" value="KAF3177531.1"/>
    <property type="molecule type" value="Genomic_DNA"/>
</dbReference>
<organism evidence="1 2">
    <name type="scientific">Orbilia oligospora</name>
    <name type="common">Nematode-trapping fungus</name>
    <name type="synonym">Arthrobotrys oligospora</name>
    <dbReference type="NCBI Taxonomy" id="2813651"/>
    <lineage>
        <taxon>Eukaryota</taxon>
        <taxon>Fungi</taxon>
        <taxon>Dikarya</taxon>
        <taxon>Ascomycota</taxon>
        <taxon>Pezizomycotina</taxon>
        <taxon>Orbiliomycetes</taxon>
        <taxon>Orbiliales</taxon>
        <taxon>Orbiliaceae</taxon>
        <taxon>Orbilia</taxon>
    </lineage>
</organism>
<reference evidence="1 2" key="1">
    <citation type="submission" date="2019-06" db="EMBL/GenBank/DDBJ databases">
        <authorList>
            <person name="Palmer J.M."/>
        </authorList>
    </citation>
    <scope>NUCLEOTIDE SEQUENCE [LARGE SCALE GENOMIC DNA]</scope>
    <source>
        <strain evidence="1 2">TWF788</strain>
    </source>
</reference>
<dbReference type="Proteomes" id="UP000479691">
    <property type="component" value="Unassembled WGS sequence"/>
</dbReference>
<name>A0A7C8TR29_ORBOL</name>
<protein>
    <submittedName>
        <fullName evidence="1">Uncharacterized protein</fullName>
    </submittedName>
</protein>
<evidence type="ECO:0000313" key="1">
    <source>
        <dbReference type="EMBL" id="KAF3177531.1"/>
    </source>
</evidence>
<gene>
    <name evidence="1" type="ORF">TWF788_007734</name>
</gene>